<dbReference type="GO" id="GO:0005506">
    <property type="term" value="F:iron ion binding"/>
    <property type="evidence" value="ECO:0007669"/>
    <property type="project" value="UniProtKB-ARBA"/>
</dbReference>
<dbReference type="RefSeq" id="WP_197998841.1">
    <property type="nucleotide sequence ID" value="NZ_CP037920.1"/>
</dbReference>
<dbReference type="PANTHER" id="PTHR20883:SF46">
    <property type="entry name" value="PHYTANOYL-COA HYDROXYLASE"/>
    <property type="match status" value="1"/>
</dbReference>
<accession>A0A517VU09</accession>
<dbReference type="Proteomes" id="UP000318704">
    <property type="component" value="Chromosome"/>
</dbReference>
<dbReference type="GO" id="GO:0016706">
    <property type="term" value="F:2-oxoglutarate-dependent dioxygenase activity"/>
    <property type="evidence" value="ECO:0007669"/>
    <property type="project" value="UniProtKB-ARBA"/>
</dbReference>
<dbReference type="SUPFAM" id="SSF51197">
    <property type="entry name" value="Clavaminate synthase-like"/>
    <property type="match status" value="1"/>
</dbReference>
<protein>
    <submittedName>
        <fullName evidence="1">Phytanoyl-CoA dioxygenase (PhyH)</fullName>
    </submittedName>
</protein>
<evidence type="ECO:0000313" key="2">
    <source>
        <dbReference type="Proteomes" id="UP000318704"/>
    </source>
</evidence>
<dbReference type="Pfam" id="PF05721">
    <property type="entry name" value="PhyH"/>
    <property type="match status" value="1"/>
</dbReference>
<keyword evidence="1" id="KW-0223">Dioxygenase</keyword>
<keyword evidence="1" id="KW-0560">Oxidoreductase</keyword>
<dbReference type="EMBL" id="CP037920">
    <property type="protein sequence ID" value="QDT96498.1"/>
    <property type="molecule type" value="Genomic_DNA"/>
</dbReference>
<sequence length="250" mass="28462">MAFETEKQSYDQHGFAVVRQFLSESELTELTGNLDRYISDVVPQLPDADAFYVDRSRLETLKQMQHMGGDSFFSNYTKHQKWCELAEALVGEPASCEQPEWFNKPPNTNHVTPPHQDNYYFCLVPSNVVTIWLALDEVDAENGCLRYVKGSHLHGYRKHAKSKILGFSQGIVDYSPDDFSNEAVTRLQPGDAIAHHGMTIHRADANMSETRHRRSFAMVFKGVSCQRDEVAYARYLAMAQEQHQAEGLNV</sequence>
<organism evidence="1 2">
    <name type="scientific">Gimesia aquarii</name>
    <dbReference type="NCBI Taxonomy" id="2527964"/>
    <lineage>
        <taxon>Bacteria</taxon>
        <taxon>Pseudomonadati</taxon>
        <taxon>Planctomycetota</taxon>
        <taxon>Planctomycetia</taxon>
        <taxon>Planctomycetales</taxon>
        <taxon>Planctomycetaceae</taxon>
        <taxon>Gimesia</taxon>
    </lineage>
</organism>
<evidence type="ECO:0000313" key="1">
    <source>
        <dbReference type="EMBL" id="QDT96498.1"/>
    </source>
</evidence>
<proteinExistence type="predicted"/>
<dbReference type="PANTHER" id="PTHR20883">
    <property type="entry name" value="PHYTANOYL-COA DIOXYGENASE DOMAIN CONTAINING 1"/>
    <property type="match status" value="1"/>
</dbReference>
<gene>
    <name evidence="1" type="ORF">V144x_19550</name>
</gene>
<name>A0A517VU09_9PLAN</name>
<dbReference type="Gene3D" id="2.60.120.620">
    <property type="entry name" value="q2cbj1_9rhob like domain"/>
    <property type="match status" value="1"/>
</dbReference>
<dbReference type="AlphaFoldDB" id="A0A517VU09"/>
<dbReference type="KEGG" id="gaw:V144x_19550"/>
<reference evidence="1 2" key="1">
    <citation type="submission" date="2019-03" db="EMBL/GenBank/DDBJ databases">
        <title>Deep-cultivation of Planctomycetes and their phenomic and genomic characterization uncovers novel biology.</title>
        <authorList>
            <person name="Wiegand S."/>
            <person name="Jogler M."/>
            <person name="Boedeker C."/>
            <person name="Pinto D."/>
            <person name="Vollmers J."/>
            <person name="Rivas-Marin E."/>
            <person name="Kohn T."/>
            <person name="Peeters S.H."/>
            <person name="Heuer A."/>
            <person name="Rast P."/>
            <person name="Oberbeckmann S."/>
            <person name="Bunk B."/>
            <person name="Jeske O."/>
            <person name="Meyerdierks A."/>
            <person name="Storesund J.E."/>
            <person name="Kallscheuer N."/>
            <person name="Luecker S."/>
            <person name="Lage O.M."/>
            <person name="Pohl T."/>
            <person name="Merkel B.J."/>
            <person name="Hornburger P."/>
            <person name="Mueller R.-W."/>
            <person name="Bruemmer F."/>
            <person name="Labrenz M."/>
            <person name="Spormann A.M."/>
            <person name="Op den Camp H."/>
            <person name="Overmann J."/>
            <person name="Amann R."/>
            <person name="Jetten M.S.M."/>
            <person name="Mascher T."/>
            <person name="Medema M.H."/>
            <person name="Devos D.P."/>
            <person name="Kaster A.-K."/>
            <person name="Ovreas L."/>
            <person name="Rohde M."/>
            <person name="Galperin M.Y."/>
            <person name="Jogler C."/>
        </authorList>
    </citation>
    <scope>NUCLEOTIDE SEQUENCE [LARGE SCALE GENOMIC DNA]</scope>
    <source>
        <strain evidence="1 2">V144</strain>
    </source>
</reference>
<dbReference type="InterPro" id="IPR008775">
    <property type="entry name" value="Phytyl_CoA_dOase-like"/>
</dbReference>